<evidence type="ECO:0000313" key="2">
    <source>
        <dbReference type="EMBL" id="MBZ4185488.1"/>
    </source>
</evidence>
<evidence type="ECO:0000256" key="1">
    <source>
        <dbReference type="SAM" id="SignalP"/>
    </source>
</evidence>
<accession>A0ABS7TC95</accession>
<sequence>MMPLRPLLLALALATALPMTTHAKPADIAAAAPQTTLLSISASAETSRTPDIATLSTGVVTQSTEANTAMRNNAVQMDKVMAALRAAGLAERDIQTSGINLNPQYKYADNMPPTIVGYQASNTVNVKVRELGKLGKVLDTLVAQGANQINGPTFGIDKPDPAYTEARIAAVKKAQAQAQTYADTLGMRVLRIVSINEGGSSGPQPVPVMRMMAAPAPMAKDTAVAAGESSVSVSVDMVFELGR</sequence>
<reference evidence="2" key="1">
    <citation type="submission" date="2021-09" db="EMBL/GenBank/DDBJ databases">
        <authorList>
            <person name="Wu T."/>
            <person name="Guo S.Z."/>
        </authorList>
    </citation>
    <scope>NUCLEOTIDE SEQUENCE</scope>
    <source>
        <strain evidence="2">RSS-23</strain>
    </source>
</reference>
<dbReference type="Gene3D" id="3.30.110.170">
    <property type="entry name" value="Protein of unknown function (DUF541), domain 1"/>
    <property type="match status" value="1"/>
</dbReference>
<evidence type="ECO:0000313" key="3">
    <source>
        <dbReference type="Proteomes" id="UP001430290"/>
    </source>
</evidence>
<feature type="chain" id="PRO_5046898823" evidence="1">
    <location>
        <begin position="24"/>
        <end position="243"/>
    </location>
</feature>
<dbReference type="Proteomes" id="UP001430290">
    <property type="component" value="Unassembled WGS sequence"/>
</dbReference>
<gene>
    <name evidence="2" type="ORF">K7B09_04010</name>
</gene>
<keyword evidence="1" id="KW-0732">Signal</keyword>
<keyword evidence="3" id="KW-1185">Reference proteome</keyword>
<comment type="caution">
    <text evidence="2">The sequence shown here is derived from an EMBL/GenBank/DDBJ whole genome shotgun (WGS) entry which is preliminary data.</text>
</comment>
<dbReference type="Gene3D" id="3.30.70.2970">
    <property type="entry name" value="Protein of unknown function (DUF541), domain 2"/>
    <property type="match status" value="1"/>
</dbReference>
<dbReference type="InterPro" id="IPR007497">
    <property type="entry name" value="SIMPL/DUF541"/>
</dbReference>
<dbReference type="RefSeq" id="WP_223627013.1">
    <property type="nucleotide sequence ID" value="NZ_JAIQDJ010000001.1"/>
</dbReference>
<dbReference type="PANTHER" id="PTHR34387:SF1">
    <property type="entry name" value="PERIPLASMIC IMMUNOGENIC PROTEIN"/>
    <property type="match status" value="1"/>
</dbReference>
<dbReference type="InterPro" id="IPR052022">
    <property type="entry name" value="26kDa_periplasmic_antigen"/>
</dbReference>
<organism evidence="2 3">
    <name type="scientific">Thermomonas beijingensis</name>
    <dbReference type="NCBI Taxonomy" id="2872701"/>
    <lineage>
        <taxon>Bacteria</taxon>
        <taxon>Pseudomonadati</taxon>
        <taxon>Pseudomonadota</taxon>
        <taxon>Gammaproteobacteria</taxon>
        <taxon>Lysobacterales</taxon>
        <taxon>Lysobacteraceae</taxon>
        <taxon>Thermomonas</taxon>
    </lineage>
</organism>
<dbReference type="PANTHER" id="PTHR34387">
    <property type="entry name" value="SLR1258 PROTEIN"/>
    <property type="match status" value="1"/>
</dbReference>
<proteinExistence type="predicted"/>
<dbReference type="Pfam" id="PF04402">
    <property type="entry name" value="SIMPL"/>
    <property type="match status" value="1"/>
</dbReference>
<feature type="signal peptide" evidence="1">
    <location>
        <begin position="1"/>
        <end position="23"/>
    </location>
</feature>
<protein>
    <submittedName>
        <fullName evidence="2">SIMPL domain-containing protein</fullName>
    </submittedName>
</protein>
<name>A0ABS7TC95_9GAMM</name>
<dbReference type="EMBL" id="JAIQDJ010000001">
    <property type="protein sequence ID" value="MBZ4185488.1"/>
    <property type="molecule type" value="Genomic_DNA"/>
</dbReference>